<dbReference type="GO" id="GO:0005829">
    <property type="term" value="C:cytosol"/>
    <property type="evidence" value="ECO:0007669"/>
    <property type="project" value="TreeGrafter"/>
</dbReference>
<dbReference type="InterPro" id="IPR006179">
    <property type="entry name" value="5_nucleotidase/apyrase"/>
</dbReference>
<evidence type="ECO:0000313" key="5">
    <source>
        <dbReference type="Proteomes" id="UP000192927"/>
    </source>
</evidence>
<evidence type="ECO:0000313" key="4">
    <source>
        <dbReference type="EMBL" id="SLM40363.1"/>
    </source>
</evidence>
<dbReference type="InterPro" id="IPR053828">
    <property type="entry name" value="Nucleosidase_C"/>
</dbReference>
<evidence type="ECO:0000259" key="3">
    <source>
        <dbReference type="Pfam" id="PF21953"/>
    </source>
</evidence>
<dbReference type="SUPFAM" id="SSF55816">
    <property type="entry name" value="5'-nucleotidase (syn. UDP-sugar hydrolase), C-terminal domain"/>
    <property type="match status" value="1"/>
</dbReference>
<dbReference type="InterPro" id="IPR029052">
    <property type="entry name" value="Metallo-depent_PP-like"/>
</dbReference>
<dbReference type="SUPFAM" id="SSF56300">
    <property type="entry name" value="Metallo-dependent phosphatases"/>
    <property type="match status" value="1"/>
</dbReference>
<keyword evidence="1" id="KW-0732">Signal</keyword>
<dbReference type="InterPro" id="IPR041823">
    <property type="entry name" value="YHR202W_N"/>
</dbReference>
<dbReference type="InterPro" id="IPR014485">
    <property type="entry name" value="Pesterase_C1039"/>
</dbReference>
<accession>A0A1W5DB17</accession>
<dbReference type="InterPro" id="IPR036907">
    <property type="entry name" value="5'-Nucleotdase_C_sf"/>
</dbReference>
<dbReference type="AlphaFoldDB" id="A0A1W5DB17"/>
<feature type="signal peptide" evidence="1">
    <location>
        <begin position="1"/>
        <end position="18"/>
    </location>
</feature>
<organism evidence="4 5">
    <name type="scientific">Lasallia pustulata</name>
    <dbReference type="NCBI Taxonomy" id="136370"/>
    <lineage>
        <taxon>Eukaryota</taxon>
        <taxon>Fungi</taxon>
        <taxon>Dikarya</taxon>
        <taxon>Ascomycota</taxon>
        <taxon>Pezizomycotina</taxon>
        <taxon>Lecanoromycetes</taxon>
        <taxon>OSLEUM clade</taxon>
        <taxon>Umbilicariomycetidae</taxon>
        <taxon>Umbilicariales</taxon>
        <taxon>Umbilicariaceae</taxon>
        <taxon>Lasallia</taxon>
    </lineage>
</organism>
<dbReference type="EMBL" id="FWEW01003670">
    <property type="protein sequence ID" value="SLM40363.1"/>
    <property type="molecule type" value="Genomic_DNA"/>
</dbReference>
<dbReference type="GO" id="GO:0005576">
    <property type="term" value="C:extracellular region"/>
    <property type="evidence" value="ECO:0007669"/>
    <property type="project" value="UniProtKB-ARBA"/>
</dbReference>
<feature type="domain" description="Calcineurin-like phosphoesterase" evidence="2">
    <location>
        <begin position="40"/>
        <end position="264"/>
    </location>
</feature>
<dbReference type="Gene3D" id="3.90.780.10">
    <property type="entry name" value="5'-Nucleotidase, C-terminal domain"/>
    <property type="match status" value="2"/>
</dbReference>
<protein>
    <submittedName>
        <fullName evidence="4">Predicted phosphoesterase, C1039.02 type</fullName>
    </submittedName>
</protein>
<evidence type="ECO:0000256" key="1">
    <source>
        <dbReference type="SAM" id="SignalP"/>
    </source>
</evidence>
<dbReference type="Proteomes" id="UP000192927">
    <property type="component" value="Unassembled WGS sequence"/>
</dbReference>
<dbReference type="GO" id="GO:0016787">
    <property type="term" value="F:hydrolase activity"/>
    <property type="evidence" value="ECO:0007669"/>
    <property type="project" value="InterPro"/>
</dbReference>
<dbReference type="InterPro" id="IPR004843">
    <property type="entry name" value="Calcineurin-like_PHP"/>
</dbReference>
<reference evidence="5" key="1">
    <citation type="submission" date="2017-03" db="EMBL/GenBank/DDBJ databases">
        <authorList>
            <person name="Sharma R."/>
            <person name="Thines M."/>
        </authorList>
    </citation>
    <scope>NUCLEOTIDE SEQUENCE [LARGE SCALE GENOMIC DNA]</scope>
</reference>
<dbReference type="PIRSF" id="PIRSF017316">
    <property type="entry name" value="Pesterase_C1039"/>
    <property type="match status" value="1"/>
</dbReference>
<dbReference type="Pfam" id="PF00149">
    <property type="entry name" value="Metallophos"/>
    <property type="match status" value="1"/>
</dbReference>
<feature type="domain" description="Putative 5'-nucleotidase C-terminal" evidence="3">
    <location>
        <begin position="367"/>
        <end position="588"/>
    </location>
</feature>
<dbReference type="CDD" id="cd07407">
    <property type="entry name" value="MPP_YHR202W_N"/>
    <property type="match status" value="1"/>
</dbReference>
<sequence>MIIRLLSIWSAFLAVARAAQPSAPEPIAAPLRDLPWGQLNFLHTTDTHGWHAGHLQEPSYSGDWGDYVSFAQRLRERSDDLGTDLLLVDTGDRIEGNGLYDASDPKGKFTTDIFKQQDIDIICSGNHELYKQNSSETEYLETVPNFHGNYIASNLDIYDPKTGDRVPLARRYRKFTTKNQGIRIIAFGFLFDFVGNSNNTVVQPVEGTIKEQWFQEAIRDRDVDLFVVAGHVPLRSKEYAAVFKAIREQQWDTPIQFFGGHTHIRDYMKYDSKAYALESGRYMETIGFMSIEGLSTGGKQPTPSPQPLTSPTFSRRYIDNNLFSLHHHTHLNSTTFPTPHGTNVSALISSARKTLSLDSRFGCAPTDLWTNRAPYPSKNSIFTWLEESVLPDIGRAMNLSDKAKLLIVNTGAIRFDIFQGPFTRDSTYSVSPFTGGFLYLESVPYRLAQRVLPLLNSAGPMFSDASPALKPWMLAPPEQMALYRDNAVAPASTPFHHPGPAQFPLDADSTPHLTPGYTTVDDAGADGDDTLHARISMYRVPNCIEALVGAEGSATAATPSASDHDGGNDSEPQSVDLVFLSFIQPWILLALRFLGGEYGEGDTRAWAEGGDFTALIAAWVEGNWRGRC</sequence>
<dbReference type="Pfam" id="PF21953">
    <property type="entry name" value="NadN_nucleosid_C"/>
    <property type="match status" value="1"/>
</dbReference>
<dbReference type="GO" id="GO:0009166">
    <property type="term" value="P:nucleotide catabolic process"/>
    <property type="evidence" value="ECO:0007669"/>
    <property type="project" value="InterPro"/>
</dbReference>
<keyword evidence="5" id="KW-1185">Reference proteome</keyword>
<name>A0A1W5DB17_9LECA</name>
<dbReference type="Gene3D" id="3.60.21.10">
    <property type="match status" value="1"/>
</dbReference>
<dbReference type="FunFam" id="3.60.21.10:FF:000043">
    <property type="entry name" value="Ser/Thr protein phosphatase family"/>
    <property type="match status" value="1"/>
</dbReference>
<proteinExistence type="predicted"/>
<evidence type="ECO:0000259" key="2">
    <source>
        <dbReference type="Pfam" id="PF00149"/>
    </source>
</evidence>
<dbReference type="PANTHER" id="PTHR11575:SF43">
    <property type="entry name" value="SER_THR PROTEIN PHOSPHATASE FAMILY (AFU_ORTHOLOGUE AFUA_3G04160)"/>
    <property type="match status" value="1"/>
</dbReference>
<feature type="chain" id="PRO_5013389072" evidence="1">
    <location>
        <begin position="19"/>
        <end position="628"/>
    </location>
</feature>
<dbReference type="PANTHER" id="PTHR11575">
    <property type="entry name" value="5'-NUCLEOTIDASE-RELATED"/>
    <property type="match status" value="1"/>
</dbReference>